<organism evidence="1">
    <name type="scientific">Echinostoma caproni</name>
    <dbReference type="NCBI Taxonomy" id="27848"/>
    <lineage>
        <taxon>Eukaryota</taxon>
        <taxon>Metazoa</taxon>
        <taxon>Spiralia</taxon>
        <taxon>Lophotrochozoa</taxon>
        <taxon>Platyhelminthes</taxon>
        <taxon>Trematoda</taxon>
        <taxon>Digenea</taxon>
        <taxon>Plagiorchiida</taxon>
        <taxon>Echinostomata</taxon>
        <taxon>Echinostomatoidea</taxon>
        <taxon>Echinostomatidae</taxon>
        <taxon>Echinostoma</taxon>
    </lineage>
</organism>
<dbReference type="WBParaSite" id="ECPE_0001414801-mRNA-1">
    <property type="protein sequence ID" value="ECPE_0001414801-mRNA-1"/>
    <property type="gene ID" value="ECPE_0001414801"/>
</dbReference>
<dbReference type="AlphaFoldDB" id="A0A183B4H3"/>
<evidence type="ECO:0000313" key="1">
    <source>
        <dbReference type="WBParaSite" id="ECPE_0001414801-mRNA-1"/>
    </source>
</evidence>
<sequence>LVRSDNMPEIVLDNVRQVERLRKKQLTSLIRLDEIRHDVCPERTVLTRFLIF</sequence>
<reference evidence="1" key="1">
    <citation type="submission" date="2016-06" db="UniProtKB">
        <authorList>
            <consortium name="WormBaseParasite"/>
        </authorList>
    </citation>
    <scope>IDENTIFICATION</scope>
</reference>
<accession>A0A183B4H3</accession>
<protein>
    <submittedName>
        <fullName evidence="1">Transposase</fullName>
    </submittedName>
</protein>
<name>A0A183B4H3_9TREM</name>
<proteinExistence type="predicted"/>